<feature type="transmembrane region" description="Helical" evidence="1">
    <location>
        <begin position="308"/>
        <end position="325"/>
    </location>
</feature>
<organism evidence="2 3">
    <name type="scientific">Candidatus Dojkabacteria bacterium</name>
    <dbReference type="NCBI Taxonomy" id="2099670"/>
    <lineage>
        <taxon>Bacteria</taxon>
        <taxon>Candidatus Dojkabacteria</taxon>
    </lineage>
</organism>
<accession>A0A955L0M6</accession>
<proteinExistence type="predicted"/>
<feature type="transmembrane region" description="Helical" evidence="1">
    <location>
        <begin position="170"/>
        <end position="189"/>
    </location>
</feature>
<feature type="transmembrane region" description="Helical" evidence="1">
    <location>
        <begin position="285"/>
        <end position="302"/>
    </location>
</feature>
<feature type="transmembrane region" description="Helical" evidence="1">
    <location>
        <begin position="12"/>
        <end position="31"/>
    </location>
</feature>
<keyword evidence="1" id="KW-0812">Transmembrane</keyword>
<dbReference type="EMBL" id="JAGQLL010000048">
    <property type="protein sequence ID" value="MCA9380329.1"/>
    <property type="molecule type" value="Genomic_DNA"/>
</dbReference>
<feature type="transmembrane region" description="Helical" evidence="1">
    <location>
        <begin position="107"/>
        <end position="127"/>
    </location>
</feature>
<feature type="transmembrane region" description="Helical" evidence="1">
    <location>
        <begin position="231"/>
        <end position="251"/>
    </location>
</feature>
<keyword evidence="1" id="KW-1133">Transmembrane helix</keyword>
<evidence type="ECO:0000313" key="2">
    <source>
        <dbReference type="EMBL" id="MCA9380329.1"/>
    </source>
</evidence>
<keyword evidence="1" id="KW-0472">Membrane</keyword>
<feature type="transmembrane region" description="Helical" evidence="1">
    <location>
        <begin position="133"/>
        <end position="154"/>
    </location>
</feature>
<evidence type="ECO:0000313" key="3">
    <source>
        <dbReference type="Proteomes" id="UP000745577"/>
    </source>
</evidence>
<gene>
    <name evidence="2" type="ORF">KC675_04085</name>
</gene>
<sequence length="349" mass="40581">MKNKLFKSKKSLFLLYLGIFLLFAIISYFFVNPLFMVIYQVLRVTLIGLTTLFIFLSILVFVGLRDQAVEIIKRVIDGSLTSIDIYEALKRFSRNALKKLKNLLKNLAPLYAFTINVYLYFFLIFIFKYVGSIFDVTIFTIVLTFILVITTAFLTRPGNRKDFDSFKDSFVANFTDFFEITLFVFFLTIDSEKLFFLPDSLNTELVSRIGDYDLMVRGINIYDNFNTTINIILFILIIEIARNALGFYLIAKKYAEVLEKSEIKEKESILKLSIKQSLYQNIDDIIKFITYITFVVFVFLFFPRLKLLAMAVASFAALVADFLFTDRLTATTEKKQDLLGKILTRLFRL</sequence>
<evidence type="ECO:0000256" key="1">
    <source>
        <dbReference type="SAM" id="Phobius"/>
    </source>
</evidence>
<protein>
    <submittedName>
        <fullName evidence="2">Uncharacterized protein</fullName>
    </submittedName>
</protein>
<dbReference type="Proteomes" id="UP000745577">
    <property type="component" value="Unassembled WGS sequence"/>
</dbReference>
<name>A0A955L0M6_9BACT</name>
<dbReference type="AlphaFoldDB" id="A0A955L0M6"/>
<reference evidence="2" key="1">
    <citation type="submission" date="2020-04" db="EMBL/GenBank/DDBJ databases">
        <authorList>
            <person name="Zhang T."/>
        </authorList>
    </citation>
    <scope>NUCLEOTIDE SEQUENCE</scope>
    <source>
        <strain evidence="2">HKST-UBA15</strain>
    </source>
</reference>
<feature type="transmembrane region" description="Helical" evidence="1">
    <location>
        <begin position="37"/>
        <end position="64"/>
    </location>
</feature>
<reference evidence="2" key="2">
    <citation type="journal article" date="2021" name="Microbiome">
        <title>Successional dynamics and alternative stable states in a saline activated sludge microbial community over 9 years.</title>
        <authorList>
            <person name="Wang Y."/>
            <person name="Ye J."/>
            <person name="Ju F."/>
            <person name="Liu L."/>
            <person name="Boyd J.A."/>
            <person name="Deng Y."/>
            <person name="Parks D.H."/>
            <person name="Jiang X."/>
            <person name="Yin X."/>
            <person name="Woodcroft B.J."/>
            <person name="Tyson G.W."/>
            <person name="Hugenholtz P."/>
            <person name="Polz M.F."/>
            <person name="Zhang T."/>
        </authorList>
    </citation>
    <scope>NUCLEOTIDE SEQUENCE</scope>
    <source>
        <strain evidence="2">HKST-UBA15</strain>
    </source>
</reference>
<comment type="caution">
    <text evidence="2">The sequence shown here is derived from an EMBL/GenBank/DDBJ whole genome shotgun (WGS) entry which is preliminary data.</text>
</comment>